<organism evidence="1 2">
    <name type="scientific">Paractinoplanes globisporus</name>
    <dbReference type="NCBI Taxonomy" id="113565"/>
    <lineage>
        <taxon>Bacteria</taxon>
        <taxon>Bacillati</taxon>
        <taxon>Actinomycetota</taxon>
        <taxon>Actinomycetes</taxon>
        <taxon>Micromonosporales</taxon>
        <taxon>Micromonosporaceae</taxon>
        <taxon>Paractinoplanes</taxon>
    </lineage>
</organism>
<accession>A0ABW6WLF1</accession>
<gene>
    <name evidence="1" type="ORF">ACFY35_26680</name>
</gene>
<dbReference type="Proteomes" id="UP001602245">
    <property type="component" value="Unassembled WGS sequence"/>
</dbReference>
<comment type="caution">
    <text evidence="1">The sequence shown here is derived from an EMBL/GenBank/DDBJ whole genome shotgun (WGS) entry which is preliminary data.</text>
</comment>
<name>A0ABW6WLF1_9ACTN</name>
<evidence type="ECO:0008006" key="3">
    <source>
        <dbReference type="Google" id="ProtNLM"/>
    </source>
</evidence>
<sequence length="169" mass="18401">MGRRWTVLVFLPTMLICCGGTVVGVPLAWIARLTIEAGRGAPSPDAAADSYLMALGYNQQEGLLPILDNRRQKQLLAQWKAYRAAMDGTDPPPSKLEFGALSVGSPVGGEVEVTADVSATWWGVDGRAMSYQSRALTWRIFTREDNGWQVTRVAPTWCGGYVLAPKCRA</sequence>
<dbReference type="EMBL" id="JBIAZU010000005">
    <property type="protein sequence ID" value="MFF5293041.1"/>
    <property type="molecule type" value="Genomic_DNA"/>
</dbReference>
<keyword evidence="2" id="KW-1185">Reference proteome</keyword>
<reference evidence="1 2" key="1">
    <citation type="submission" date="2024-10" db="EMBL/GenBank/DDBJ databases">
        <title>The Natural Products Discovery Center: Release of the First 8490 Sequenced Strains for Exploring Actinobacteria Biosynthetic Diversity.</title>
        <authorList>
            <person name="Kalkreuter E."/>
            <person name="Kautsar S.A."/>
            <person name="Yang D."/>
            <person name="Bader C.D."/>
            <person name="Teijaro C.N."/>
            <person name="Fluegel L."/>
            <person name="Davis C.M."/>
            <person name="Simpson J.R."/>
            <person name="Lauterbach L."/>
            <person name="Steele A.D."/>
            <person name="Gui C."/>
            <person name="Meng S."/>
            <person name="Li G."/>
            <person name="Viehrig K."/>
            <person name="Ye F."/>
            <person name="Su P."/>
            <person name="Kiefer A.F."/>
            <person name="Nichols A."/>
            <person name="Cepeda A.J."/>
            <person name="Yan W."/>
            <person name="Fan B."/>
            <person name="Jiang Y."/>
            <person name="Adhikari A."/>
            <person name="Zheng C.-J."/>
            <person name="Schuster L."/>
            <person name="Cowan T.M."/>
            <person name="Smanski M.J."/>
            <person name="Chevrette M.G."/>
            <person name="De Carvalho L.P.S."/>
            <person name="Shen B."/>
        </authorList>
    </citation>
    <scope>NUCLEOTIDE SEQUENCE [LARGE SCALE GENOMIC DNA]</scope>
    <source>
        <strain evidence="1 2">NPDC000087</strain>
    </source>
</reference>
<protein>
    <recommendedName>
        <fullName evidence="3">SnoaL-like domain-containing protein</fullName>
    </recommendedName>
</protein>
<proteinExistence type="predicted"/>
<evidence type="ECO:0000313" key="2">
    <source>
        <dbReference type="Proteomes" id="UP001602245"/>
    </source>
</evidence>
<evidence type="ECO:0000313" key="1">
    <source>
        <dbReference type="EMBL" id="MFF5293041.1"/>
    </source>
</evidence>
<dbReference type="RefSeq" id="WP_020516947.1">
    <property type="nucleotide sequence ID" value="NZ_JBIAZU010000005.1"/>
</dbReference>